<feature type="compositionally biased region" description="Low complexity" evidence="1">
    <location>
        <begin position="99"/>
        <end position="112"/>
    </location>
</feature>
<feature type="region of interest" description="Disordered" evidence="1">
    <location>
        <begin position="1461"/>
        <end position="1624"/>
    </location>
</feature>
<feature type="compositionally biased region" description="Acidic residues" evidence="1">
    <location>
        <begin position="216"/>
        <end position="226"/>
    </location>
</feature>
<feature type="compositionally biased region" description="Basic and acidic residues" evidence="1">
    <location>
        <begin position="1541"/>
        <end position="1557"/>
    </location>
</feature>
<dbReference type="SUPFAM" id="SSF48371">
    <property type="entry name" value="ARM repeat"/>
    <property type="match status" value="1"/>
</dbReference>
<feature type="compositionally biased region" description="Polar residues" evidence="1">
    <location>
        <begin position="14"/>
        <end position="25"/>
    </location>
</feature>
<dbReference type="RefSeq" id="XP_069208142.1">
    <property type="nucleotide sequence ID" value="XM_069353500.1"/>
</dbReference>
<feature type="compositionally biased region" description="Polar residues" evidence="1">
    <location>
        <begin position="72"/>
        <end position="84"/>
    </location>
</feature>
<feature type="compositionally biased region" description="Basic and acidic residues" evidence="1">
    <location>
        <begin position="1793"/>
        <end position="1816"/>
    </location>
</feature>
<proteinExistence type="predicted"/>
<name>A0ABR3Q1D6_9TREE</name>
<organism evidence="2 3">
    <name type="scientific">Vanrija albida</name>
    <dbReference type="NCBI Taxonomy" id="181172"/>
    <lineage>
        <taxon>Eukaryota</taxon>
        <taxon>Fungi</taxon>
        <taxon>Dikarya</taxon>
        <taxon>Basidiomycota</taxon>
        <taxon>Agaricomycotina</taxon>
        <taxon>Tremellomycetes</taxon>
        <taxon>Trichosporonales</taxon>
        <taxon>Trichosporonaceae</taxon>
        <taxon>Vanrija</taxon>
    </lineage>
</organism>
<sequence>MSPTTRRAAASSSQSVIFDTHTTPVASSSKSVHRASSAPSKSSPLDPLRAAKTVAGPLRSLSSDRRARVAFSPSNHTKLFNTNEPIVPEVPPSIRSYRTSSPEATSSPSSAHRASDDSADGVRPILKRHEHPIRVAKSVKEGTWNNREPARLRVIGAMPRIDSPSMFLSTLDAAEDGIAGVPISDDAPPSDDSDTSGDGQAGGQLPNGPRGASDNFSDESEEEELEEGLHPSYLVENLLSGEADLLTLEESYTSLTLRLRESLFDIGPPTLAEHTEFDSVYKEIRDEAPAIVCAVQRDLNRLMGKMPNSETTASTSPFRGLTAAFSLPPSPQKTPKRGYTESEVLYRREAAGVGCAALRFLTVVFSSPRLFTLFTEADVQALLDQVLVIPRTPILPTPSPKRTFSQAIMIFSQVRLPSAWIRPLESKITRSLESALTTVAVGVFALKDPSPIRKEAFNAVINLLRRYPDIFFPAYTQLLPVCLRTLASPLPALRKSASAAAAAFQTAKLRLQDDADLLLQDDSTAWNKTRSVVVRSEAFVANFLRGVLKSPRSKATYDKDGEKNTEWSPIEAVFRRTVGTAEEVAWACSTWAILVSLIGKEFSSSPLVKDIGHIMDRSLQPSTNGVRPTLASAAWQHAIYAYLHAGSTASLSESGRVVRSYNAFSASSYEDVDERLRTIALPVGVSLAQASDSKHFTQALTTRPDFHNEQRWSWQRSEKPKKLAWMITTGLVTPALLYAYTVIALSDEDQPAREVTRMSGLPSSDGVVVDITPEERRLPRLDRTFDLVLMPILKQFFGICGVDSLKTLGWEMFEAVTATPSTGPLPKLERLLSRRYLNGEILYLDKVAPEIVDKFDADFIRPSEVPGWGRLWAAKRLGKLLALFEEAFDGIRGVNDLAAVEWVTNADGLVLLPAVLSRIWGNLLRALAITDIPESPPTPLFIVGLQAVTRQIVSIFQRDPTTYMPICLLDASGKSTLNTDAIRLGVTLHLFNVAVEVLGEKTLGATLINQQFNRNPAEESPFAAEALGQPTVVGNLLGPLTRSKLSSTMDPKVRQLFCQLVSALLNTGSTRDIGTRLLGEVSNSMPWIFEADEQMQLDVWRLLALKWSEVIDLQPSVTASATNHTGEVLVSLLSCPFRNSEAASVWYNTPSAQDLEAWQSLLKVSVLRFRAKRVGSNFGVLETLSAHLDDFIRVEDDDSEQTRLRKASITTLSCLSAAMSWISFVPTEHYHAAHYSINENFVPVDFLAFVSSALVAAFNYPSEACFAAVGRLVLNITALFQSLPSDSVADVLEPLRPGLAAWMTDSAKVVTEELGIKLDGLYVAVLHALTIAVENNDLPASTDTMNEYIDMYAPRLSRGTSSAVPAAFQDFWRRSFQPVQGLDYSDDVAGFVSDVLTALPGFIIAEGLSLQESSVSSDQFPYAESVPIQVAEPAPVVMEEVQPEPEPLGVTEVIVRPTEEDIPVDTSANYDADVSASLPPFTQTRSGRLRRSQSRNQEASQEAPLVAESSPASSPADTTDVFGPTKARRARKANKIARTKSLREARLQDRHEAEVALEKSALARSKSWAATSRRKSPRRTSSSPPADAGDMTVIPETDDEGERFGRTQATFHSSLPEEEGGRGLFSSASRWLRKVPSIGSLFTPTQGESSQRAERTSRSFERLKQLEEDNAEADTPLATRPLRHKSRKSQGSEADQPPAVEENAESAVAEDLGQRVVVEIETRSNASSRNSTPSASSQTSTRRKRGASNDEAPKTSKRRRRAARKATRESRSRSRSQSFPPDEDDELLLSPESAERARREEQELIAEEEARVERLEQQASPLAGRRGIEAPVEALEDDDEFVESGAFDDAPGDESPTAAKTQPAFSTPNGSDAGSPAAEASPEPPAFAPTPIRRTAVQQRVLSMVEQAADAHAAIAALDFDGVIELLANAERLRALATSALQAQAEQGRQERRRRRASAGRE</sequence>
<feature type="region of interest" description="Disordered" evidence="1">
    <location>
        <begin position="1"/>
        <end position="142"/>
    </location>
</feature>
<feature type="compositionally biased region" description="Polar residues" evidence="1">
    <location>
        <begin position="1858"/>
        <end position="1872"/>
    </location>
</feature>
<feature type="compositionally biased region" description="Basic residues" evidence="1">
    <location>
        <begin position="1755"/>
        <end position="1765"/>
    </location>
</feature>
<feature type="compositionally biased region" description="Basic residues" evidence="1">
    <location>
        <begin position="1526"/>
        <end position="1540"/>
    </location>
</feature>
<dbReference type="InterPro" id="IPR016024">
    <property type="entry name" value="ARM-type_fold"/>
</dbReference>
<feature type="compositionally biased region" description="Low complexity" evidence="1">
    <location>
        <begin position="1699"/>
        <end position="1710"/>
    </location>
</feature>
<evidence type="ECO:0000313" key="2">
    <source>
        <dbReference type="EMBL" id="KAL1408198.1"/>
    </source>
</evidence>
<feature type="compositionally biased region" description="Low complexity" evidence="1">
    <location>
        <begin position="1723"/>
        <end position="1740"/>
    </location>
</feature>
<dbReference type="EMBL" id="JBBXJM010000004">
    <property type="protein sequence ID" value="KAL1408198.1"/>
    <property type="molecule type" value="Genomic_DNA"/>
</dbReference>
<evidence type="ECO:0000313" key="3">
    <source>
        <dbReference type="Proteomes" id="UP001565368"/>
    </source>
</evidence>
<accession>A0ABR3Q1D6</accession>
<feature type="compositionally biased region" description="Polar residues" evidence="1">
    <location>
        <begin position="1640"/>
        <end position="1650"/>
    </location>
</feature>
<dbReference type="GeneID" id="95986046"/>
<protein>
    <recommendedName>
        <fullName evidence="4">Telomere-associated protein Rif1 N-terminal domain-containing protein</fullName>
    </recommendedName>
</protein>
<feature type="compositionally biased region" description="Basic and acidic residues" evidence="1">
    <location>
        <begin position="1651"/>
        <end position="1667"/>
    </location>
</feature>
<feature type="compositionally biased region" description="Low complexity" evidence="1">
    <location>
        <begin position="26"/>
        <end position="40"/>
    </location>
</feature>
<dbReference type="Proteomes" id="UP001565368">
    <property type="component" value="Unassembled WGS sequence"/>
</dbReference>
<evidence type="ECO:0008006" key="4">
    <source>
        <dbReference type="Google" id="ProtNLM"/>
    </source>
</evidence>
<reference evidence="2 3" key="1">
    <citation type="submission" date="2023-08" db="EMBL/GenBank/DDBJ databases">
        <title>Annotated Genome Sequence of Vanrija albida AlHP1.</title>
        <authorList>
            <person name="Herzog R."/>
        </authorList>
    </citation>
    <scope>NUCLEOTIDE SEQUENCE [LARGE SCALE GENOMIC DNA]</scope>
    <source>
        <strain evidence="2 3">AlHP1</strain>
    </source>
</reference>
<feature type="region of interest" description="Disordered" evidence="1">
    <location>
        <begin position="179"/>
        <end position="228"/>
    </location>
</feature>
<feature type="region of interest" description="Disordered" evidence="1">
    <location>
        <begin position="1941"/>
        <end position="1962"/>
    </location>
</feature>
<evidence type="ECO:0000256" key="1">
    <source>
        <dbReference type="SAM" id="MobiDB-lite"/>
    </source>
</evidence>
<comment type="caution">
    <text evidence="2">The sequence shown here is derived from an EMBL/GenBank/DDBJ whole genome shotgun (WGS) entry which is preliminary data.</text>
</comment>
<gene>
    <name evidence="2" type="ORF">Q8F55_005003</name>
</gene>
<feature type="region of interest" description="Disordered" evidence="1">
    <location>
        <begin position="1637"/>
        <end position="1892"/>
    </location>
</feature>
<feature type="compositionally biased region" description="Basic residues" evidence="1">
    <location>
        <begin position="1951"/>
        <end position="1962"/>
    </location>
</feature>
<keyword evidence="3" id="KW-1185">Reference proteome</keyword>